<accession>A0ABV0QDF4</accession>
<gene>
    <name evidence="1" type="ORF">XENOCAPTIV_015972</name>
</gene>
<reference evidence="1 2" key="1">
    <citation type="submission" date="2021-06" db="EMBL/GenBank/DDBJ databases">
        <authorList>
            <person name="Palmer J.M."/>
        </authorList>
    </citation>
    <scope>NUCLEOTIDE SEQUENCE [LARGE SCALE GENOMIC DNA]</scope>
    <source>
        <strain evidence="1 2">XC_2019</strain>
        <tissue evidence="1">Muscle</tissue>
    </source>
</reference>
<name>A0ABV0QDF4_9TELE</name>
<evidence type="ECO:0000313" key="2">
    <source>
        <dbReference type="Proteomes" id="UP001434883"/>
    </source>
</evidence>
<feature type="non-terminal residue" evidence="1">
    <location>
        <position position="1"/>
    </location>
</feature>
<comment type="caution">
    <text evidence="1">The sequence shown here is derived from an EMBL/GenBank/DDBJ whole genome shotgun (WGS) entry which is preliminary data.</text>
</comment>
<protein>
    <submittedName>
        <fullName evidence="1">Uncharacterized protein</fullName>
    </submittedName>
</protein>
<dbReference type="Proteomes" id="UP001434883">
    <property type="component" value="Unassembled WGS sequence"/>
</dbReference>
<evidence type="ECO:0000313" key="1">
    <source>
        <dbReference type="EMBL" id="MEQ2193849.1"/>
    </source>
</evidence>
<organism evidence="1 2">
    <name type="scientific">Xenoophorus captivus</name>
    <dbReference type="NCBI Taxonomy" id="1517983"/>
    <lineage>
        <taxon>Eukaryota</taxon>
        <taxon>Metazoa</taxon>
        <taxon>Chordata</taxon>
        <taxon>Craniata</taxon>
        <taxon>Vertebrata</taxon>
        <taxon>Euteleostomi</taxon>
        <taxon>Actinopterygii</taxon>
        <taxon>Neopterygii</taxon>
        <taxon>Teleostei</taxon>
        <taxon>Neoteleostei</taxon>
        <taxon>Acanthomorphata</taxon>
        <taxon>Ovalentaria</taxon>
        <taxon>Atherinomorphae</taxon>
        <taxon>Cyprinodontiformes</taxon>
        <taxon>Goodeidae</taxon>
        <taxon>Xenoophorus</taxon>
    </lineage>
</organism>
<keyword evidence="2" id="KW-1185">Reference proteome</keyword>
<proteinExistence type="predicted"/>
<dbReference type="EMBL" id="JAHRIN010008734">
    <property type="protein sequence ID" value="MEQ2193849.1"/>
    <property type="molecule type" value="Genomic_DNA"/>
</dbReference>
<sequence>KRSDNQMACRHHLMVMKNGLLQDAPFFAVLYQVLLTVDRVRLIPPGKSTPELPPVQSLLETARRAFWIIIKRGQYKAESRQESCVVLTETHPLLRSSPF</sequence>